<dbReference type="EMBL" id="JAMPLM010000048">
    <property type="protein sequence ID" value="MEP1061931.1"/>
    <property type="molecule type" value="Genomic_DNA"/>
</dbReference>
<organism evidence="2 3">
    <name type="scientific">Stenomitos frigidus AS-A4</name>
    <dbReference type="NCBI Taxonomy" id="2933935"/>
    <lineage>
        <taxon>Bacteria</taxon>
        <taxon>Bacillati</taxon>
        <taxon>Cyanobacteriota</taxon>
        <taxon>Cyanophyceae</taxon>
        <taxon>Leptolyngbyales</taxon>
        <taxon>Leptolyngbyaceae</taxon>
        <taxon>Stenomitos</taxon>
    </lineage>
</organism>
<protein>
    <submittedName>
        <fullName evidence="2">Uncharacterized protein</fullName>
    </submittedName>
</protein>
<reference evidence="2 3" key="1">
    <citation type="submission" date="2022-04" db="EMBL/GenBank/DDBJ databases">
        <title>Positive selection, recombination, and allopatry shape intraspecific diversity of widespread and dominant cyanobacteria.</title>
        <authorList>
            <person name="Wei J."/>
            <person name="Shu W."/>
            <person name="Hu C."/>
        </authorList>
    </citation>
    <scope>NUCLEOTIDE SEQUENCE [LARGE SCALE GENOMIC DNA]</scope>
    <source>
        <strain evidence="2 3">AS-A4</strain>
    </source>
</reference>
<dbReference type="RefSeq" id="WP_190455472.1">
    <property type="nucleotide sequence ID" value="NZ_JAMPLM010000048.1"/>
</dbReference>
<evidence type="ECO:0000313" key="2">
    <source>
        <dbReference type="EMBL" id="MEP1061931.1"/>
    </source>
</evidence>
<dbReference type="Proteomes" id="UP001476950">
    <property type="component" value="Unassembled WGS sequence"/>
</dbReference>
<name>A0ABV0KRR5_9CYAN</name>
<evidence type="ECO:0000256" key="1">
    <source>
        <dbReference type="SAM" id="MobiDB-lite"/>
    </source>
</evidence>
<gene>
    <name evidence="2" type="ORF">NDI38_26510</name>
</gene>
<proteinExistence type="predicted"/>
<feature type="compositionally biased region" description="Polar residues" evidence="1">
    <location>
        <begin position="155"/>
        <end position="166"/>
    </location>
</feature>
<accession>A0ABV0KRR5</accession>
<keyword evidence="3" id="KW-1185">Reference proteome</keyword>
<sequence>MQHGEQRRDAANSVDGELAAAYGAGLELAVELTAQLTSPAAVEGAVDLTFERRRESGALLWVVEYGGYLSCWSERSLQEAVGGLLLAHMEEDEQWSGCSLLEHGVNFNGYNYLTRETLSQAVIEYLTQQGWQFSQETLEDPESLMGGFGDDDQPSETTPTDKSNSGAVAAGKLETIVSSDKDVG</sequence>
<comment type="caution">
    <text evidence="2">The sequence shown here is derived from an EMBL/GenBank/DDBJ whole genome shotgun (WGS) entry which is preliminary data.</text>
</comment>
<feature type="region of interest" description="Disordered" evidence="1">
    <location>
        <begin position="141"/>
        <end position="171"/>
    </location>
</feature>
<evidence type="ECO:0000313" key="3">
    <source>
        <dbReference type="Proteomes" id="UP001476950"/>
    </source>
</evidence>